<protein>
    <submittedName>
        <fullName evidence="7">TetR/AcrR family transcriptional regulator</fullName>
    </submittedName>
</protein>
<dbReference type="Gene3D" id="1.10.357.10">
    <property type="entry name" value="Tetracycline Repressor, domain 2"/>
    <property type="match status" value="1"/>
</dbReference>
<dbReference type="GO" id="GO:0003700">
    <property type="term" value="F:DNA-binding transcription factor activity"/>
    <property type="evidence" value="ECO:0007669"/>
    <property type="project" value="TreeGrafter"/>
</dbReference>
<organism evidence="7 8">
    <name type="scientific">Glutamicibacter mishrai</name>
    <dbReference type="NCBI Taxonomy" id="1775880"/>
    <lineage>
        <taxon>Bacteria</taxon>
        <taxon>Bacillati</taxon>
        <taxon>Actinomycetota</taxon>
        <taxon>Actinomycetes</taxon>
        <taxon>Micrococcales</taxon>
        <taxon>Micrococcaceae</taxon>
        <taxon>Glutamicibacter</taxon>
    </lineage>
</organism>
<dbReference type="InterPro" id="IPR050109">
    <property type="entry name" value="HTH-type_TetR-like_transc_reg"/>
</dbReference>
<evidence type="ECO:0000256" key="5">
    <source>
        <dbReference type="SAM" id="MobiDB-lite"/>
    </source>
</evidence>
<name>A0A6H0SM75_9MICC</name>
<dbReference type="EMBL" id="CP032549">
    <property type="protein sequence ID" value="QIV87681.1"/>
    <property type="molecule type" value="Genomic_DNA"/>
</dbReference>
<evidence type="ECO:0000256" key="1">
    <source>
        <dbReference type="ARBA" id="ARBA00023015"/>
    </source>
</evidence>
<keyword evidence="1" id="KW-0805">Transcription regulation</keyword>
<dbReference type="InterPro" id="IPR001647">
    <property type="entry name" value="HTH_TetR"/>
</dbReference>
<evidence type="ECO:0000256" key="3">
    <source>
        <dbReference type="ARBA" id="ARBA00023163"/>
    </source>
</evidence>
<dbReference type="PRINTS" id="PR00455">
    <property type="entry name" value="HTHTETR"/>
</dbReference>
<feature type="domain" description="HTH tetR-type" evidence="6">
    <location>
        <begin position="95"/>
        <end position="154"/>
    </location>
</feature>
<feature type="region of interest" description="Disordered" evidence="5">
    <location>
        <begin position="74"/>
        <end position="94"/>
    </location>
</feature>
<dbReference type="Pfam" id="PF00440">
    <property type="entry name" value="TetR_N"/>
    <property type="match status" value="1"/>
</dbReference>
<gene>
    <name evidence="7" type="ORF">D3791_11525</name>
</gene>
<dbReference type="AlphaFoldDB" id="A0A6H0SM75"/>
<feature type="compositionally biased region" description="Basic and acidic residues" evidence="5">
    <location>
        <begin position="82"/>
        <end position="94"/>
    </location>
</feature>
<dbReference type="PANTHER" id="PTHR30055">
    <property type="entry name" value="HTH-TYPE TRANSCRIPTIONAL REGULATOR RUTR"/>
    <property type="match status" value="1"/>
</dbReference>
<dbReference type="SUPFAM" id="SSF46689">
    <property type="entry name" value="Homeodomain-like"/>
    <property type="match status" value="1"/>
</dbReference>
<feature type="DNA-binding region" description="H-T-H motif" evidence="4">
    <location>
        <begin position="117"/>
        <end position="136"/>
    </location>
</feature>
<dbReference type="SUPFAM" id="SSF48498">
    <property type="entry name" value="Tetracyclin repressor-like, C-terminal domain"/>
    <property type="match status" value="1"/>
</dbReference>
<evidence type="ECO:0000313" key="8">
    <source>
        <dbReference type="Proteomes" id="UP000502331"/>
    </source>
</evidence>
<dbReference type="Pfam" id="PF21597">
    <property type="entry name" value="TetR_C_43"/>
    <property type="match status" value="1"/>
</dbReference>
<dbReference type="PANTHER" id="PTHR30055:SF234">
    <property type="entry name" value="HTH-TYPE TRANSCRIPTIONAL REGULATOR BETI"/>
    <property type="match status" value="1"/>
</dbReference>
<evidence type="ECO:0000259" key="6">
    <source>
        <dbReference type="PROSITE" id="PS50977"/>
    </source>
</evidence>
<dbReference type="PROSITE" id="PS50977">
    <property type="entry name" value="HTH_TETR_2"/>
    <property type="match status" value="1"/>
</dbReference>
<dbReference type="InterPro" id="IPR036271">
    <property type="entry name" value="Tet_transcr_reg_TetR-rel_C_sf"/>
</dbReference>
<keyword evidence="2 4" id="KW-0238">DNA-binding</keyword>
<keyword evidence="8" id="KW-1185">Reference proteome</keyword>
<dbReference type="GO" id="GO:0000976">
    <property type="term" value="F:transcription cis-regulatory region binding"/>
    <property type="evidence" value="ECO:0007669"/>
    <property type="project" value="TreeGrafter"/>
</dbReference>
<proteinExistence type="predicted"/>
<evidence type="ECO:0000256" key="2">
    <source>
        <dbReference type="ARBA" id="ARBA00023125"/>
    </source>
</evidence>
<evidence type="ECO:0000313" key="7">
    <source>
        <dbReference type="EMBL" id="QIV87681.1"/>
    </source>
</evidence>
<reference evidence="7 8" key="1">
    <citation type="submission" date="2018-09" db="EMBL/GenBank/DDBJ databases">
        <title>Glutamicibacter mishrai S5-52T (LMG 29155T = KCTC 39846T).</title>
        <authorList>
            <person name="Das S.K."/>
        </authorList>
    </citation>
    <scope>NUCLEOTIDE SEQUENCE [LARGE SCALE GENOMIC DNA]</scope>
    <source>
        <strain evidence="7 8">S5-52</strain>
    </source>
</reference>
<sequence length="279" mass="30994">MLPFPGRHPENQRGGSLPDYPNSLMNSYLFDKRGRFSGKWLETVADTAGFWKNHWGLESTHQVIYPRSSNRQTAASSLSEFPTERHNSSMRSDALRRRETILSTARELFAQHGANIAMDLIAERSNVGIGTLYRNFASRAELIEEVTVTTLQEVLDAATSAEANLAGEPRAWTEFLENLVKLNLGALSEALGAALPSTLSERVLRVQRECAQSVSRVLELAKGYELVREDLNAVELVTAIGAATRPLPRPFKDQAPQLQERLVQLMLDGFRPHVVAVNA</sequence>
<evidence type="ECO:0000256" key="4">
    <source>
        <dbReference type="PROSITE-ProRule" id="PRU00335"/>
    </source>
</evidence>
<dbReference type="Proteomes" id="UP000502331">
    <property type="component" value="Chromosome"/>
</dbReference>
<dbReference type="InterPro" id="IPR049445">
    <property type="entry name" value="TetR_SbtR-like_C"/>
</dbReference>
<dbReference type="InterPro" id="IPR009057">
    <property type="entry name" value="Homeodomain-like_sf"/>
</dbReference>
<keyword evidence="3" id="KW-0804">Transcription</keyword>
<accession>A0A6H0SM75</accession>